<dbReference type="RefSeq" id="WP_089308059.1">
    <property type="nucleotide sequence ID" value="NZ_FZNK01000001.1"/>
</dbReference>
<evidence type="ECO:0000313" key="3">
    <source>
        <dbReference type="Proteomes" id="UP000198297"/>
    </source>
</evidence>
<evidence type="ECO:0000256" key="1">
    <source>
        <dbReference type="SAM" id="MobiDB-lite"/>
    </source>
</evidence>
<sequence>MSIDIDPLREADGITVTDHIENTQFEVYTDRPVDPRRRPESDHYFPVDASVAVETGAIEIPRVAVVETRGGDGALLTHGDCYEMPDGIYHVGINPAPTKLYLTFESGFSVSTTDRTTRIDLDTPGTVGLGFRSLHQTPAGTITTPTDPESLMDAVSLLGSALQTTSPERSFPTLRGHPPLIEPGEELRVPERVEPVDSGVRIVVPPEYRYLYPVVSLAYYFAAEVVPGDAPRIEGDGWTYPLEPGFEERTARVLRQSFHMDCLARTEGFYPVDLHERETTDLDLDWKRLYNLPLAERLGEYLEVPFEDIKPELPQWTLTTDVRPDPENVEMLPFVAGELSIVRSPETVTPVDDDGGVGVGFFGGADRSPSAATRREVPVGGVAPDGGALGDAEFVRGGASAGAESTADTSAGTTRGADASAERGAVSAQTEFVRPEPVDTVEHAWVGDGVPLNANKATLDAYHRRLEAGQVEQSRISVLVVCNDEQMREEGNVADLYGLRDMVQFDIEVRHDLSQEEMRDALASDVDFLHYVGHVDDRGMQCADSYLDLTDEDLEIGVSAFLLNACQSYRQGEALVHRGSRGGIVTLSDVANSPATTLGRIIARLMNSGFNLRTALHVAKRELITGHQYIVVGDGGTTICQSRSGSVIVINLRREGSEDWRVSADVLPNGPYGNGTLTTLNLATDNSNHYIPVEIDYQTVSTEELSKFLDLETAPVFKSDQLVWSDELNF</sequence>
<dbReference type="Proteomes" id="UP000198297">
    <property type="component" value="Unassembled WGS sequence"/>
</dbReference>
<reference evidence="2 3" key="1">
    <citation type="submission" date="2017-06" db="EMBL/GenBank/DDBJ databases">
        <authorList>
            <person name="Kim H.J."/>
            <person name="Triplett B.A."/>
        </authorList>
    </citation>
    <scope>NUCLEOTIDE SEQUENCE [LARGE SCALE GENOMIC DNA]</scope>
    <source>
        <strain evidence="2 3">DSM 19316</strain>
    </source>
</reference>
<evidence type="ECO:0000313" key="2">
    <source>
        <dbReference type="EMBL" id="SNR31627.1"/>
    </source>
</evidence>
<feature type="region of interest" description="Disordered" evidence="1">
    <location>
        <begin position="399"/>
        <end position="432"/>
    </location>
</feature>
<gene>
    <name evidence="2" type="ORF">SAMN06266787_1011227</name>
</gene>
<organism evidence="2 3">
    <name type="scientific">Halorubrum ezzemoulense</name>
    <name type="common">Halorubrum chaoviator</name>
    <dbReference type="NCBI Taxonomy" id="337243"/>
    <lineage>
        <taxon>Archaea</taxon>
        <taxon>Methanobacteriati</taxon>
        <taxon>Methanobacteriota</taxon>
        <taxon>Stenosarchaea group</taxon>
        <taxon>Halobacteria</taxon>
        <taxon>Halobacteriales</taxon>
        <taxon>Haloferacaceae</taxon>
        <taxon>Halorubrum</taxon>
    </lineage>
</organism>
<proteinExistence type="predicted"/>
<name>A0A238VC52_HALEZ</name>
<evidence type="ECO:0008006" key="4">
    <source>
        <dbReference type="Google" id="ProtNLM"/>
    </source>
</evidence>
<dbReference type="AlphaFoldDB" id="A0A238VC52"/>
<accession>A0A238VC52</accession>
<dbReference type="EMBL" id="FZNK01000001">
    <property type="protein sequence ID" value="SNR31627.1"/>
    <property type="molecule type" value="Genomic_DNA"/>
</dbReference>
<protein>
    <recommendedName>
        <fullName evidence="4">Caspase family protein</fullName>
    </recommendedName>
</protein>